<keyword evidence="4 5" id="KW-0443">Lipid metabolism</keyword>
<feature type="region of interest" description="Disordered" evidence="6">
    <location>
        <begin position="29"/>
        <end position="48"/>
    </location>
</feature>
<keyword evidence="2 5" id="KW-0378">Hydrolase</keyword>
<dbReference type="InterPro" id="IPR017946">
    <property type="entry name" value="PLC-like_Pdiesterase_TIM-brl"/>
</dbReference>
<dbReference type="EMBL" id="GG745338">
    <property type="protein sequence ID" value="KNE61748.1"/>
    <property type="molecule type" value="Genomic_DNA"/>
</dbReference>
<dbReference type="AlphaFoldDB" id="A0A0L0SGV8"/>
<dbReference type="PRINTS" id="PR00390">
    <property type="entry name" value="PHPHLIPASEC"/>
</dbReference>
<feature type="domain" description="C2" evidence="7">
    <location>
        <begin position="159"/>
        <end position="294"/>
    </location>
</feature>
<feature type="domain" description="PI-PLC Y-box" evidence="8">
    <location>
        <begin position="74"/>
        <end position="162"/>
    </location>
</feature>
<dbReference type="GO" id="GO:0016042">
    <property type="term" value="P:lipid catabolic process"/>
    <property type="evidence" value="ECO:0007669"/>
    <property type="project" value="UniProtKB-KW"/>
</dbReference>
<evidence type="ECO:0000256" key="6">
    <source>
        <dbReference type="SAM" id="MobiDB-lite"/>
    </source>
</evidence>
<dbReference type="Pfam" id="PF00387">
    <property type="entry name" value="PI-PLC-Y"/>
    <property type="match status" value="2"/>
</dbReference>
<accession>A0A0L0SGV8</accession>
<evidence type="ECO:0000313" key="10">
    <source>
        <dbReference type="Proteomes" id="UP000054350"/>
    </source>
</evidence>
<dbReference type="Gene3D" id="3.20.20.190">
    <property type="entry name" value="Phosphatidylinositol (PI) phosphodiesterase"/>
    <property type="match status" value="2"/>
</dbReference>
<keyword evidence="10" id="KW-1185">Reference proteome</keyword>
<dbReference type="eggNOG" id="KOG0169">
    <property type="taxonomic scope" value="Eukaryota"/>
</dbReference>
<dbReference type="SMART" id="SM00149">
    <property type="entry name" value="PLCYc"/>
    <property type="match status" value="2"/>
</dbReference>
<dbReference type="Proteomes" id="UP000054350">
    <property type="component" value="Unassembled WGS sequence"/>
</dbReference>
<dbReference type="GO" id="GO:0051209">
    <property type="term" value="P:release of sequestered calcium ion into cytosol"/>
    <property type="evidence" value="ECO:0007669"/>
    <property type="project" value="TreeGrafter"/>
</dbReference>
<evidence type="ECO:0000313" key="9">
    <source>
        <dbReference type="EMBL" id="KNE61748.1"/>
    </source>
</evidence>
<comment type="catalytic activity">
    <reaction evidence="5">
        <text>a 1,2-diacyl-sn-glycero-3-phospho-(1D-myo-inositol-4,5-bisphosphate) + H2O = 1D-myo-inositol 1,4,5-trisphosphate + a 1,2-diacyl-sn-glycerol + H(+)</text>
        <dbReference type="Rhea" id="RHEA:33179"/>
        <dbReference type="ChEBI" id="CHEBI:15377"/>
        <dbReference type="ChEBI" id="CHEBI:15378"/>
        <dbReference type="ChEBI" id="CHEBI:17815"/>
        <dbReference type="ChEBI" id="CHEBI:58456"/>
        <dbReference type="ChEBI" id="CHEBI:203600"/>
        <dbReference type="EC" id="3.1.4.11"/>
    </reaction>
</comment>
<evidence type="ECO:0000256" key="3">
    <source>
        <dbReference type="ARBA" id="ARBA00022963"/>
    </source>
</evidence>
<dbReference type="STRING" id="578462.A0A0L0SGV8"/>
<dbReference type="Gene3D" id="2.60.40.150">
    <property type="entry name" value="C2 domain"/>
    <property type="match status" value="1"/>
</dbReference>
<feature type="compositionally biased region" description="Low complexity" evidence="6">
    <location>
        <begin position="29"/>
        <end position="44"/>
    </location>
</feature>
<dbReference type="SUPFAM" id="SSF49562">
    <property type="entry name" value="C2 domain (Calcium/lipid-binding domain, CaLB)"/>
    <property type="match status" value="1"/>
</dbReference>
<evidence type="ECO:0000259" key="7">
    <source>
        <dbReference type="PROSITE" id="PS50004"/>
    </source>
</evidence>
<dbReference type="PANTHER" id="PTHR10336:SF36">
    <property type="entry name" value="1-PHOSPHATIDYLINOSITOL 4,5-BISPHOSPHATE PHOSPHODIESTERASE BETA-4"/>
    <property type="match status" value="1"/>
</dbReference>
<reference evidence="9 10" key="2">
    <citation type="submission" date="2009-11" db="EMBL/GenBank/DDBJ databases">
        <title>The Genome Sequence of Allomyces macrogynus strain ATCC 38327.</title>
        <authorList>
            <consortium name="The Broad Institute Genome Sequencing Platform"/>
            <person name="Russ C."/>
            <person name="Cuomo C."/>
            <person name="Shea T."/>
            <person name="Young S.K."/>
            <person name="Zeng Q."/>
            <person name="Koehrsen M."/>
            <person name="Haas B."/>
            <person name="Borodovsky M."/>
            <person name="Guigo R."/>
            <person name="Alvarado L."/>
            <person name="Berlin A."/>
            <person name="Borenstein D."/>
            <person name="Chen Z."/>
            <person name="Engels R."/>
            <person name="Freedman E."/>
            <person name="Gellesch M."/>
            <person name="Goldberg J."/>
            <person name="Griggs A."/>
            <person name="Gujja S."/>
            <person name="Heiman D."/>
            <person name="Hepburn T."/>
            <person name="Howarth C."/>
            <person name="Jen D."/>
            <person name="Larson L."/>
            <person name="Lewis B."/>
            <person name="Mehta T."/>
            <person name="Park D."/>
            <person name="Pearson M."/>
            <person name="Roberts A."/>
            <person name="Saif S."/>
            <person name="Shenoy N."/>
            <person name="Sisk P."/>
            <person name="Stolte C."/>
            <person name="Sykes S."/>
            <person name="Walk T."/>
            <person name="White J."/>
            <person name="Yandava C."/>
            <person name="Burger G."/>
            <person name="Gray M.W."/>
            <person name="Holland P.W.H."/>
            <person name="King N."/>
            <person name="Lang F.B.F."/>
            <person name="Roger A.J."/>
            <person name="Ruiz-Trillo I."/>
            <person name="Lander E."/>
            <person name="Nusbaum C."/>
        </authorList>
    </citation>
    <scope>NUCLEOTIDE SEQUENCE [LARGE SCALE GENOMIC DNA]</scope>
    <source>
        <strain evidence="9 10">ATCC 38327</strain>
    </source>
</reference>
<dbReference type="InterPro" id="IPR001711">
    <property type="entry name" value="PLipase_C_Pinositol-sp_Y"/>
</dbReference>
<dbReference type="PANTHER" id="PTHR10336">
    <property type="entry name" value="PHOSPHOINOSITIDE-SPECIFIC PHOSPHOLIPASE C FAMILY PROTEIN"/>
    <property type="match status" value="1"/>
</dbReference>
<keyword evidence="3 5" id="KW-0442">Lipid degradation</keyword>
<dbReference type="InterPro" id="IPR035892">
    <property type="entry name" value="C2_domain_sf"/>
</dbReference>
<evidence type="ECO:0000256" key="2">
    <source>
        <dbReference type="ARBA" id="ARBA00022801"/>
    </source>
</evidence>
<dbReference type="SMART" id="SM00239">
    <property type="entry name" value="C2"/>
    <property type="match status" value="1"/>
</dbReference>
<dbReference type="PROSITE" id="PS50004">
    <property type="entry name" value="C2"/>
    <property type="match status" value="1"/>
</dbReference>
<dbReference type="CDD" id="cd00275">
    <property type="entry name" value="C2_PLC_like"/>
    <property type="match status" value="1"/>
</dbReference>
<dbReference type="GO" id="GO:0048015">
    <property type="term" value="P:phosphatidylinositol-mediated signaling"/>
    <property type="evidence" value="ECO:0007669"/>
    <property type="project" value="TreeGrafter"/>
</dbReference>
<dbReference type="SUPFAM" id="SSF51695">
    <property type="entry name" value="PLC-like phosphodiesterases"/>
    <property type="match status" value="2"/>
</dbReference>
<dbReference type="InterPro" id="IPR001192">
    <property type="entry name" value="PI-PLC_fam"/>
</dbReference>
<reference evidence="9 10" key="1">
    <citation type="submission" date="2009-11" db="EMBL/GenBank/DDBJ databases">
        <title>Annotation of Allomyces macrogynus ATCC 38327.</title>
        <authorList>
            <consortium name="The Broad Institute Genome Sequencing Platform"/>
            <person name="Russ C."/>
            <person name="Cuomo C."/>
            <person name="Burger G."/>
            <person name="Gray M.W."/>
            <person name="Holland P.W.H."/>
            <person name="King N."/>
            <person name="Lang F.B.F."/>
            <person name="Roger A.J."/>
            <person name="Ruiz-Trillo I."/>
            <person name="Young S.K."/>
            <person name="Zeng Q."/>
            <person name="Gargeya S."/>
            <person name="Fitzgerald M."/>
            <person name="Haas B."/>
            <person name="Abouelleil A."/>
            <person name="Alvarado L."/>
            <person name="Arachchi H.M."/>
            <person name="Berlin A."/>
            <person name="Chapman S.B."/>
            <person name="Gearin G."/>
            <person name="Goldberg J."/>
            <person name="Griggs A."/>
            <person name="Gujja S."/>
            <person name="Hansen M."/>
            <person name="Heiman D."/>
            <person name="Howarth C."/>
            <person name="Larimer J."/>
            <person name="Lui A."/>
            <person name="MacDonald P.J.P."/>
            <person name="McCowen C."/>
            <person name="Montmayeur A."/>
            <person name="Murphy C."/>
            <person name="Neiman D."/>
            <person name="Pearson M."/>
            <person name="Priest M."/>
            <person name="Roberts A."/>
            <person name="Saif S."/>
            <person name="Shea T."/>
            <person name="Sisk P."/>
            <person name="Stolte C."/>
            <person name="Sykes S."/>
            <person name="Wortman J."/>
            <person name="Nusbaum C."/>
            <person name="Birren B."/>
        </authorList>
    </citation>
    <scope>NUCLEOTIDE SEQUENCE [LARGE SCALE GENOMIC DNA]</scope>
    <source>
        <strain evidence="9 10">ATCC 38327</strain>
    </source>
</reference>
<dbReference type="eggNOG" id="KOG1264">
    <property type="taxonomic scope" value="Eukaryota"/>
</dbReference>
<dbReference type="OrthoDB" id="269822at2759"/>
<proteinExistence type="predicted"/>
<dbReference type="Pfam" id="PF00168">
    <property type="entry name" value="C2"/>
    <property type="match status" value="1"/>
</dbReference>
<protein>
    <recommendedName>
        <fullName evidence="1 5">Phosphoinositide phospholipase C</fullName>
        <ecNumber evidence="1 5">3.1.4.11</ecNumber>
    </recommendedName>
</protein>
<dbReference type="GO" id="GO:0004435">
    <property type="term" value="F:phosphatidylinositol-4,5-bisphosphate phospholipase C activity"/>
    <property type="evidence" value="ECO:0007669"/>
    <property type="project" value="UniProtKB-EC"/>
</dbReference>
<dbReference type="PROSITE" id="PS50008">
    <property type="entry name" value="PIPLC_Y_DOMAIN"/>
    <property type="match status" value="2"/>
</dbReference>
<feature type="domain" description="PI-PLC Y-box" evidence="8">
    <location>
        <begin position="290"/>
        <end position="365"/>
    </location>
</feature>
<name>A0A0L0SGV8_ALLM3</name>
<evidence type="ECO:0000259" key="8">
    <source>
        <dbReference type="PROSITE" id="PS50008"/>
    </source>
</evidence>
<evidence type="ECO:0000256" key="1">
    <source>
        <dbReference type="ARBA" id="ARBA00012368"/>
    </source>
</evidence>
<evidence type="ECO:0000256" key="5">
    <source>
        <dbReference type="RuleBase" id="RU361133"/>
    </source>
</evidence>
<sequence length="381" mass="40965">MSGTSPPDTPGSLASSLASMAATLAPASSITSSSSSSSSSSAPSQDHHHHPDLLALAVYLRTAKFGTASDFCTMSSLAESAAVKHVKSDPLGLVASTRRHMARVYPGGRRVGSSNVVPFALWAAGVQMVALNWQTFDRGMDLNTAFFQLNARAGYVLKPDYLLDAAVAPPPPVMLTVHILSGHHLPKPRGKQKGDVIDPHVLAEIWDAPPTAPASALDDAAFTYRTSRVLENGWNPSWNEMFATRVLSPALAMVRLAVYDHDDLVGSWTAPVAALRPGFRFVYLRNWKGKSDPLGLVASTRRHMARVYPGGRRVGSSNVVPFALWAAGVQMVALNWQTFDRGMDLNTAFFQLNARAGYVLKPDYLLDAAVAPPRPVMLTGH</sequence>
<evidence type="ECO:0000256" key="4">
    <source>
        <dbReference type="ARBA" id="ARBA00023098"/>
    </source>
</evidence>
<dbReference type="EC" id="3.1.4.11" evidence="1 5"/>
<gene>
    <name evidence="9" type="ORF">AMAG_06548</name>
</gene>
<dbReference type="VEuPathDB" id="FungiDB:AMAG_06548"/>
<dbReference type="InterPro" id="IPR000008">
    <property type="entry name" value="C2_dom"/>
</dbReference>
<organism evidence="9 10">
    <name type="scientific">Allomyces macrogynus (strain ATCC 38327)</name>
    <name type="common">Allomyces javanicus var. macrogynus</name>
    <dbReference type="NCBI Taxonomy" id="578462"/>
    <lineage>
        <taxon>Eukaryota</taxon>
        <taxon>Fungi</taxon>
        <taxon>Fungi incertae sedis</taxon>
        <taxon>Blastocladiomycota</taxon>
        <taxon>Blastocladiomycetes</taxon>
        <taxon>Blastocladiales</taxon>
        <taxon>Blastocladiaceae</taxon>
        <taxon>Allomyces</taxon>
    </lineage>
</organism>